<organism evidence="3 4">
    <name type="scientific">Protopolystoma xenopodis</name>
    <dbReference type="NCBI Taxonomy" id="117903"/>
    <lineage>
        <taxon>Eukaryota</taxon>
        <taxon>Metazoa</taxon>
        <taxon>Spiralia</taxon>
        <taxon>Lophotrochozoa</taxon>
        <taxon>Platyhelminthes</taxon>
        <taxon>Monogenea</taxon>
        <taxon>Polyopisthocotylea</taxon>
        <taxon>Polystomatidea</taxon>
        <taxon>Polystomatidae</taxon>
        <taxon>Protopolystoma</taxon>
    </lineage>
</organism>
<sequence length="310" mass="32990">MLLLLVLSLSLDFVQFADRQFSLSVQRIGHTLEASIVAQRELDRRRPSVGNTRTQRDRLLGLAGGLVWPGMNKNVPLVSAEPAHGGTAKREIRAIACVLAAGACPHCGVQASRATARGLRGQGPPVRGLSLSAVWLSGAACSTALPRHGPALLSPGPGRTTRDGAHRSRARLASRHARGGQHWPGSPSSFFVSRPTGLRGPEAWLAGWPDGLSLIYPSFRGCLGLYRQASRSRLPVPSDQTGHQRDSAARLAPCASCLALISLCLSLRLLGPAELAVLCHLASSVYRSYRMPRSVSLRISRLAVSSSSLA</sequence>
<feature type="chain" id="PRO_5018585230" evidence="2">
    <location>
        <begin position="17"/>
        <end position="310"/>
    </location>
</feature>
<feature type="signal peptide" evidence="2">
    <location>
        <begin position="1"/>
        <end position="16"/>
    </location>
</feature>
<comment type="caution">
    <text evidence="3">The sequence shown here is derived from an EMBL/GenBank/DDBJ whole genome shotgun (WGS) entry which is preliminary data.</text>
</comment>
<keyword evidence="4" id="KW-1185">Reference proteome</keyword>
<evidence type="ECO:0000256" key="2">
    <source>
        <dbReference type="SAM" id="SignalP"/>
    </source>
</evidence>
<dbReference type="Proteomes" id="UP000784294">
    <property type="component" value="Unassembled WGS sequence"/>
</dbReference>
<evidence type="ECO:0000313" key="4">
    <source>
        <dbReference type="Proteomes" id="UP000784294"/>
    </source>
</evidence>
<reference evidence="3" key="1">
    <citation type="submission" date="2018-11" db="EMBL/GenBank/DDBJ databases">
        <authorList>
            <consortium name="Pathogen Informatics"/>
        </authorList>
    </citation>
    <scope>NUCLEOTIDE SEQUENCE</scope>
</reference>
<evidence type="ECO:0000313" key="3">
    <source>
        <dbReference type="EMBL" id="VEL09377.1"/>
    </source>
</evidence>
<keyword evidence="2" id="KW-0732">Signal</keyword>
<evidence type="ECO:0000256" key="1">
    <source>
        <dbReference type="SAM" id="MobiDB-lite"/>
    </source>
</evidence>
<proteinExistence type="predicted"/>
<name>A0A3S5A7U3_9PLAT</name>
<protein>
    <submittedName>
        <fullName evidence="3">Uncharacterized protein</fullName>
    </submittedName>
</protein>
<accession>A0A3S5A7U3</accession>
<dbReference type="EMBL" id="CAAALY010006194">
    <property type="protein sequence ID" value="VEL09377.1"/>
    <property type="molecule type" value="Genomic_DNA"/>
</dbReference>
<gene>
    <name evidence="3" type="ORF">PXEA_LOCUS2817</name>
</gene>
<dbReference type="AlphaFoldDB" id="A0A3S5A7U3"/>
<feature type="compositionally biased region" description="Basic residues" evidence="1">
    <location>
        <begin position="167"/>
        <end position="179"/>
    </location>
</feature>
<feature type="region of interest" description="Disordered" evidence="1">
    <location>
        <begin position="148"/>
        <end position="186"/>
    </location>
</feature>